<name>A0A7Y9VXV6_9PSED</name>
<evidence type="ECO:0008006" key="4">
    <source>
        <dbReference type="Google" id="ProtNLM"/>
    </source>
</evidence>
<gene>
    <name evidence="2" type="ORF">GGI52_003169</name>
</gene>
<dbReference type="InterPro" id="IPR007540">
    <property type="entry name" value="Fimbrial_CS1-type"/>
</dbReference>
<dbReference type="Pfam" id="PF04449">
    <property type="entry name" value="Fimbrial_CS1"/>
    <property type="match status" value="1"/>
</dbReference>
<dbReference type="Proteomes" id="UP000553035">
    <property type="component" value="Unassembled WGS sequence"/>
</dbReference>
<sequence length="173" mass="19288">MTRQVSMMNKQCAVAALMAFTGLMSVPGWAAREELNFEVFLTIPSRAFYVVPVEPDWIHRPQRLLWDYTTSTLRGLRKSFDVRHDSSAIEARLERTASMSNGRPGEEILLHVKFNGVVLSEDIRPREVLSQAEAAAGKRVLLEIDPIKPLGGFKPGEYDGTVMLLFNAKAPGS</sequence>
<evidence type="ECO:0000313" key="3">
    <source>
        <dbReference type="Proteomes" id="UP000553035"/>
    </source>
</evidence>
<protein>
    <recommendedName>
        <fullName evidence="4">Fimbrial assembly protein</fullName>
    </recommendedName>
</protein>
<dbReference type="AlphaFoldDB" id="A0A7Y9VXV6"/>
<feature type="signal peptide" evidence="1">
    <location>
        <begin position="1"/>
        <end position="30"/>
    </location>
</feature>
<dbReference type="Gene3D" id="2.60.40.2040">
    <property type="entry name" value="CFA/I fimbrial subunit E, pilin domain"/>
    <property type="match status" value="1"/>
</dbReference>
<organism evidence="2 3">
    <name type="scientific">Pseudomonas moraviensis</name>
    <dbReference type="NCBI Taxonomy" id="321662"/>
    <lineage>
        <taxon>Bacteria</taxon>
        <taxon>Pseudomonadati</taxon>
        <taxon>Pseudomonadota</taxon>
        <taxon>Gammaproteobacteria</taxon>
        <taxon>Pseudomonadales</taxon>
        <taxon>Pseudomonadaceae</taxon>
        <taxon>Pseudomonas</taxon>
    </lineage>
</organism>
<accession>A0A7Y9VXV6</accession>
<keyword evidence="1" id="KW-0732">Signal</keyword>
<evidence type="ECO:0000256" key="1">
    <source>
        <dbReference type="SAM" id="SignalP"/>
    </source>
</evidence>
<comment type="caution">
    <text evidence="2">The sequence shown here is derived from an EMBL/GenBank/DDBJ whole genome shotgun (WGS) entry which is preliminary data.</text>
</comment>
<dbReference type="EMBL" id="JACCAT010000001">
    <property type="protein sequence ID" value="NYH10126.1"/>
    <property type="molecule type" value="Genomic_DNA"/>
</dbReference>
<proteinExistence type="predicted"/>
<feature type="chain" id="PRO_5031098647" description="Fimbrial assembly protein" evidence="1">
    <location>
        <begin position="31"/>
        <end position="173"/>
    </location>
</feature>
<dbReference type="GO" id="GO:0009289">
    <property type="term" value="C:pilus"/>
    <property type="evidence" value="ECO:0007669"/>
    <property type="project" value="InterPro"/>
</dbReference>
<reference evidence="2 3" key="1">
    <citation type="submission" date="2020-07" db="EMBL/GenBank/DDBJ databases">
        <title>Exploring microbial biodiversity for novel pathways involved in the catabolism of aromatic compounds derived from lignin.</title>
        <authorList>
            <person name="Elkins J."/>
        </authorList>
    </citation>
    <scope>NUCLEOTIDE SEQUENCE [LARGE SCALE GENOMIC DNA]</scope>
    <source>
        <strain evidence="2 3">VanB</strain>
    </source>
</reference>
<evidence type="ECO:0000313" key="2">
    <source>
        <dbReference type="EMBL" id="NYH10126.1"/>
    </source>
</evidence>